<dbReference type="EMBL" id="SHNO01000001">
    <property type="protein sequence ID" value="MCX2977776.1"/>
    <property type="molecule type" value="Genomic_DNA"/>
</dbReference>
<evidence type="ECO:0000313" key="2">
    <source>
        <dbReference type="EMBL" id="MCX2977776.1"/>
    </source>
</evidence>
<name>A0ABT3T7H9_9GAMM</name>
<evidence type="ECO:0000313" key="3">
    <source>
        <dbReference type="Proteomes" id="UP001143304"/>
    </source>
</evidence>
<proteinExistence type="predicted"/>
<keyword evidence="3" id="KW-1185">Reference proteome</keyword>
<accession>A0ABT3T7H9</accession>
<gene>
    <name evidence="2" type="ORF">EYC82_10470</name>
</gene>
<dbReference type="Proteomes" id="UP001143304">
    <property type="component" value="Unassembled WGS sequence"/>
</dbReference>
<organism evidence="2 3">
    <name type="scientific">Candidatus Marimicrobium litorale</name>
    <dbReference type="NCBI Taxonomy" id="2518991"/>
    <lineage>
        <taxon>Bacteria</taxon>
        <taxon>Pseudomonadati</taxon>
        <taxon>Pseudomonadota</taxon>
        <taxon>Gammaproteobacteria</taxon>
        <taxon>Cellvibrionales</taxon>
        <taxon>Halieaceae</taxon>
        <taxon>Marimicrobium</taxon>
    </lineage>
</organism>
<sequence length="85" mass="9355">MKLLEHSAQGASIQLDQRELLLVMALVQEGRESFGCNTNSGRALDELISQANVLVETARRDRLERPRISSVVNSQHGLPRDASNG</sequence>
<feature type="region of interest" description="Disordered" evidence="1">
    <location>
        <begin position="66"/>
        <end position="85"/>
    </location>
</feature>
<comment type="caution">
    <text evidence="2">The sequence shown here is derived from an EMBL/GenBank/DDBJ whole genome shotgun (WGS) entry which is preliminary data.</text>
</comment>
<dbReference type="RefSeq" id="WP_279249483.1">
    <property type="nucleotide sequence ID" value="NZ_SHNO01000001.1"/>
</dbReference>
<evidence type="ECO:0000256" key="1">
    <source>
        <dbReference type="SAM" id="MobiDB-lite"/>
    </source>
</evidence>
<protein>
    <submittedName>
        <fullName evidence="2">Uncharacterized protein</fullName>
    </submittedName>
</protein>
<reference evidence="2" key="1">
    <citation type="submission" date="2019-02" db="EMBL/GenBank/DDBJ databases">
        <authorList>
            <person name="Li S.-H."/>
        </authorList>
    </citation>
    <scope>NUCLEOTIDE SEQUENCE</scope>
    <source>
        <strain evidence="2">IMCC11814</strain>
    </source>
</reference>